<comment type="caution">
    <text evidence="1">The sequence shown here is derived from an EMBL/GenBank/DDBJ whole genome shotgun (WGS) entry which is preliminary data.</text>
</comment>
<proteinExistence type="predicted"/>
<dbReference type="EMBL" id="CAJVQC010102176">
    <property type="protein sequence ID" value="CAG8831768.1"/>
    <property type="molecule type" value="Genomic_DNA"/>
</dbReference>
<dbReference type="Proteomes" id="UP000789920">
    <property type="component" value="Unassembled WGS sequence"/>
</dbReference>
<organism evidence="1 2">
    <name type="scientific">Racocetra persica</name>
    <dbReference type="NCBI Taxonomy" id="160502"/>
    <lineage>
        <taxon>Eukaryota</taxon>
        <taxon>Fungi</taxon>
        <taxon>Fungi incertae sedis</taxon>
        <taxon>Mucoromycota</taxon>
        <taxon>Glomeromycotina</taxon>
        <taxon>Glomeromycetes</taxon>
        <taxon>Diversisporales</taxon>
        <taxon>Gigasporaceae</taxon>
        <taxon>Racocetra</taxon>
    </lineage>
</organism>
<keyword evidence="2" id="KW-1185">Reference proteome</keyword>
<feature type="non-terminal residue" evidence="1">
    <location>
        <position position="1"/>
    </location>
</feature>
<gene>
    <name evidence="1" type="ORF">RPERSI_LOCUS28255</name>
</gene>
<sequence length="54" mass="6282">EANSAPIEILPKQKIKFREIIKEYLLENIFNADETELFFRIAPHQILLSQPQSG</sequence>
<reference evidence="1" key="1">
    <citation type="submission" date="2021-06" db="EMBL/GenBank/DDBJ databases">
        <authorList>
            <person name="Kallberg Y."/>
            <person name="Tangrot J."/>
            <person name="Rosling A."/>
        </authorList>
    </citation>
    <scope>NUCLEOTIDE SEQUENCE</scope>
    <source>
        <strain evidence="1">MA461A</strain>
    </source>
</reference>
<evidence type="ECO:0000313" key="1">
    <source>
        <dbReference type="EMBL" id="CAG8831768.1"/>
    </source>
</evidence>
<protein>
    <submittedName>
        <fullName evidence="1">5672_t:CDS:1</fullName>
    </submittedName>
</protein>
<name>A0ACA9SA31_9GLOM</name>
<accession>A0ACA9SA31</accession>
<evidence type="ECO:0000313" key="2">
    <source>
        <dbReference type="Proteomes" id="UP000789920"/>
    </source>
</evidence>